<dbReference type="InterPro" id="IPR015424">
    <property type="entry name" value="PyrdxlP-dep_Trfase"/>
</dbReference>
<dbReference type="Proteomes" id="UP000030528">
    <property type="component" value="Unassembled WGS sequence"/>
</dbReference>
<dbReference type="PIRSF" id="PIRSF005572">
    <property type="entry name" value="NifS"/>
    <property type="match status" value="1"/>
</dbReference>
<gene>
    <name evidence="8" type="ORF">N781_09815</name>
</gene>
<evidence type="ECO:0000256" key="4">
    <source>
        <dbReference type="ARBA" id="ARBA00022898"/>
    </source>
</evidence>
<feature type="domain" description="Aminotransferase class V" evidence="7">
    <location>
        <begin position="2"/>
        <end position="363"/>
    </location>
</feature>
<dbReference type="GO" id="GO:0008483">
    <property type="term" value="F:transaminase activity"/>
    <property type="evidence" value="ECO:0007669"/>
    <property type="project" value="UniProtKB-KW"/>
</dbReference>
<dbReference type="PANTHER" id="PTHR11601:SF50">
    <property type="entry name" value="CYSTEINE DESULFURASE ISCS 2-RELATED"/>
    <property type="match status" value="1"/>
</dbReference>
<keyword evidence="8" id="KW-0808">Transferase</keyword>
<dbReference type="eggNOG" id="COG1104">
    <property type="taxonomic scope" value="Bacteria"/>
</dbReference>
<dbReference type="Pfam" id="PF00266">
    <property type="entry name" value="Aminotran_5"/>
    <property type="match status" value="1"/>
</dbReference>
<dbReference type="EMBL" id="AVPE01000002">
    <property type="protein sequence ID" value="KGX93344.1"/>
    <property type="molecule type" value="Genomic_DNA"/>
</dbReference>
<protein>
    <submittedName>
        <fullName evidence="8">Aminotransferase V</fullName>
    </submittedName>
</protein>
<keyword evidence="8" id="KW-0032">Aminotransferase</keyword>
<keyword evidence="3" id="KW-0479">Metal-binding</keyword>
<evidence type="ECO:0000259" key="7">
    <source>
        <dbReference type="Pfam" id="PF00266"/>
    </source>
</evidence>
<comment type="caution">
    <text evidence="8">The sequence shown here is derived from an EMBL/GenBank/DDBJ whole genome shotgun (WGS) entry which is preliminary data.</text>
</comment>
<keyword evidence="6" id="KW-0411">Iron-sulfur</keyword>
<dbReference type="InterPro" id="IPR015421">
    <property type="entry name" value="PyrdxlP-dep_Trfase_major"/>
</dbReference>
<dbReference type="FunFam" id="3.40.640.10:FF:000084">
    <property type="entry name" value="IscS-like cysteine desulfurase"/>
    <property type="match status" value="1"/>
</dbReference>
<dbReference type="SUPFAM" id="SSF53383">
    <property type="entry name" value="PLP-dependent transferases"/>
    <property type="match status" value="1"/>
</dbReference>
<evidence type="ECO:0000256" key="1">
    <source>
        <dbReference type="ARBA" id="ARBA00001933"/>
    </source>
</evidence>
<evidence type="ECO:0000256" key="5">
    <source>
        <dbReference type="ARBA" id="ARBA00023004"/>
    </source>
</evidence>
<dbReference type="InterPro" id="IPR015422">
    <property type="entry name" value="PyrdxlP-dep_Trfase_small"/>
</dbReference>
<reference evidence="8 9" key="1">
    <citation type="submission" date="2013-08" db="EMBL/GenBank/DDBJ databases">
        <authorList>
            <person name="Huang J."/>
            <person name="Wang G."/>
        </authorList>
    </citation>
    <scope>NUCLEOTIDE SEQUENCE [LARGE SCALE GENOMIC DNA]</scope>
    <source>
        <strain evidence="8 9">JSM 076056</strain>
    </source>
</reference>
<dbReference type="RefSeq" id="WP_026801910.1">
    <property type="nucleotide sequence ID" value="NZ_AVPE01000002.1"/>
</dbReference>
<keyword evidence="4" id="KW-0663">Pyridoxal phosphate</keyword>
<keyword evidence="9" id="KW-1185">Reference proteome</keyword>
<evidence type="ECO:0000313" key="9">
    <source>
        <dbReference type="Proteomes" id="UP000030528"/>
    </source>
</evidence>
<evidence type="ECO:0000256" key="2">
    <source>
        <dbReference type="ARBA" id="ARBA00006490"/>
    </source>
</evidence>
<dbReference type="Gene3D" id="3.90.1150.10">
    <property type="entry name" value="Aspartate Aminotransferase, domain 1"/>
    <property type="match status" value="1"/>
</dbReference>
<dbReference type="STRING" id="1385510.GCA_000425205_00874"/>
<name>A0A0A5GMX0_9BACI</name>
<accession>A0A0A5GMX0</accession>
<dbReference type="PANTHER" id="PTHR11601">
    <property type="entry name" value="CYSTEINE DESULFURYLASE FAMILY MEMBER"/>
    <property type="match status" value="1"/>
</dbReference>
<dbReference type="GO" id="GO:0031071">
    <property type="term" value="F:cysteine desulfurase activity"/>
    <property type="evidence" value="ECO:0007669"/>
    <property type="project" value="UniProtKB-ARBA"/>
</dbReference>
<organism evidence="8 9">
    <name type="scientific">Pontibacillus halophilus JSM 076056 = DSM 19796</name>
    <dbReference type="NCBI Taxonomy" id="1385510"/>
    <lineage>
        <taxon>Bacteria</taxon>
        <taxon>Bacillati</taxon>
        <taxon>Bacillota</taxon>
        <taxon>Bacilli</taxon>
        <taxon>Bacillales</taxon>
        <taxon>Bacillaceae</taxon>
        <taxon>Pontibacillus</taxon>
    </lineage>
</organism>
<dbReference type="Gene3D" id="3.40.640.10">
    <property type="entry name" value="Type I PLP-dependent aspartate aminotransferase-like (Major domain)"/>
    <property type="match status" value="1"/>
</dbReference>
<evidence type="ECO:0000256" key="3">
    <source>
        <dbReference type="ARBA" id="ARBA00022723"/>
    </source>
</evidence>
<dbReference type="Gene3D" id="1.10.260.50">
    <property type="match status" value="1"/>
</dbReference>
<proteinExistence type="inferred from homology"/>
<keyword evidence="5" id="KW-0408">Iron</keyword>
<comment type="similarity">
    <text evidence="2">Belongs to the class-V pyridoxal-phosphate-dependent aminotransferase family. NifS/IscS subfamily.</text>
</comment>
<dbReference type="InterPro" id="IPR016454">
    <property type="entry name" value="Cysteine_dSase"/>
</dbReference>
<dbReference type="GO" id="GO:0046872">
    <property type="term" value="F:metal ion binding"/>
    <property type="evidence" value="ECO:0007669"/>
    <property type="project" value="UniProtKB-KW"/>
</dbReference>
<dbReference type="AlphaFoldDB" id="A0A0A5GMX0"/>
<comment type="cofactor">
    <cofactor evidence="1">
        <name>pyridoxal 5'-phosphate</name>
        <dbReference type="ChEBI" id="CHEBI:597326"/>
    </cofactor>
</comment>
<evidence type="ECO:0000313" key="8">
    <source>
        <dbReference type="EMBL" id="KGX93344.1"/>
    </source>
</evidence>
<evidence type="ECO:0000256" key="6">
    <source>
        <dbReference type="ARBA" id="ARBA00023014"/>
    </source>
</evidence>
<dbReference type="GO" id="GO:0051536">
    <property type="term" value="F:iron-sulfur cluster binding"/>
    <property type="evidence" value="ECO:0007669"/>
    <property type="project" value="UniProtKB-KW"/>
</dbReference>
<dbReference type="OrthoDB" id="9808002at2"/>
<sequence length="379" mass="41967">MIYFDNSATTRPFPEVLKSFHQVSERYYGNPSSIHGFGTESERLLQQSKKQAAQLLQVKSDEVVFTSGGTEGNNMAIKGVALQHQNRGKHIITTQIEHPSVIEACKALEDLGFEVTYLPVNEDGIVSVQDVQESIREDTILISVMHVNNELGSIQPIQEIGEVARKYPKLYFHVDHVQGLGKVPLNIDECGIDLCTLSSHKIHGLKGTGILFIKEKTPIFPLFHGGTQESQYRAGTENLAGIVAMVKALRLTFQNQDKAISHLERLNKRLRKGLEQLNQVHLNSPVHGAPHILNFSVPGYKPEVMIHALGEKGIYVSTKSACSSKHSDVSSILQACGHPLKRSSSALRISLSAENTENEVDIFIEEFERVLSELSKVMG</sequence>
<dbReference type="InterPro" id="IPR000192">
    <property type="entry name" value="Aminotrans_V_dom"/>
</dbReference>